<gene>
    <name evidence="4" type="ORF">M0R45_033179</name>
</gene>
<dbReference type="InterPro" id="IPR000232">
    <property type="entry name" value="HSF_DNA-bd"/>
</dbReference>
<accession>A0AAW1WLS1</accession>
<protein>
    <recommendedName>
        <fullName evidence="3">HSF-type DNA-binding domain-containing protein</fullName>
    </recommendedName>
</protein>
<keyword evidence="1" id="KW-0238">DNA-binding</keyword>
<keyword evidence="5" id="KW-1185">Reference proteome</keyword>
<evidence type="ECO:0000256" key="1">
    <source>
        <dbReference type="ARBA" id="ARBA00023125"/>
    </source>
</evidence>
<dbReference type="EMBL" id="JBEDUW010000006">
    <property type="protein sequence ID" value="KAK9924831.1"/>
    <property type="molecule type" value="Genomic_DNA"/>
</dbReference>
<dbReference type="Gene3D" id="1.10.10.10">
    <property type="entry name" value="Winged helix-like DNA-binding domain superfamily/Winged helix DNA-binding domain"/>
    <property type="match status" value="1"/>
</dbReference>
<proteinExistence type="predicted"/>
<dbReference type="Pfam" id="PF00447">
    <property type="entry name" value="HSF_DNA-bind"/>
    <property type="match status" value="1"/>
</dbReference>
<evidence type="ECO:0000313" key="4">
    <source>
        <dbReference type="EMBL" id="KAK9924831.1"/>
    </source>
</evidence>
<organism evidence="4 5">
    <name type="scientific">Rubus argutus</name>
    <name type="common">Southern blackberry</name>
    <dbReference type="NCBI Taxonomy" id="59490"/>
    <lineage>
        <taxon>Eukaryota</taxon>
        <taxon>Viridiplantae</taxon>
        <taxon>Streptophyta</taxon>
        <taxon>Embryophyta</taxon>
        <taxon>Tracheophyta</taxon>
        <taxon>Spermatophyta</taxon>
        <taxon>Magnoliopsida</taxon>
        <taxon>eudicotyledons</taxon>
        <taxon>Gunneridae</taxon>
        <taxon>Pentapetalae</taxon>
        <taxon>rosids</taxon>
        <taxon>fabids</taxon>
        <taxon>Rosales</taxon>
        <taxon>Rosaceae</taxon>
        <taxon>Rosoideae</taxon>
        <taxon>Rosoideae incertae sedis</taxon>
        <taxon>Rubus</taxon>
    </lineage>
</organism>
<reference evidence="4 5" key="1">
    <citation type="journal article" date="2023" name="G3 (Bethesda)">
        <title>A chromosome-length genome assembly and annotation of blackberry (Rubus argutus, cv. 'Hillquist').</title>
        <authorList>
            <person name="Bruna T."/>
            <person name="Aryal R."/>
            <person name="Dudchenko O."/>
            <person name="Sargent D.J."/>
            <person name="Mead D."/>
            <person name="Buti M."/>
            <person name="Cavallini A."/>
            <person name="Hytonen T."/>
            <person name="Andres J."/>
            <person name="Pham M."/>
            <person name="Weisz D."/>
            <person name="Mascagni F."/>
            <person name="Usai G."/>
            <person name="Natali L."/>
            <person name="Bassil N."/>
            <person name="Fernandez G.E."/>
            <person name="Lomsadze A."/>
            <person name="Armour M."/>
            <person name="Olukolu B."/>
            <person name="Poorten T."/>
            <person name="Britton C."/>
            <person name="Davik J."/>
            <person name="Ashrafi H."/>
            <person name="Aiden E.L."/>
            <person name="Borodovsky M."/>
            <person name="Worthington M."/>
        </authorList>
    </citation>
    <scope>NUCLEOTIDE SEQUENCE [LARGE SCALE GENOMIC DNA]</scope>
    <source>
        <strain evidence="4">PI 553951</strain>
    </source>
</reference>
<dbReference type="AlphaFoldDB" id="A0AAW1WLS1"/>
<feature type="domain" description="HSF-type DNA-binding" evidence="3">
    <location>
        <begin position="231"/>
        <end position="320"/>
    </location>
</feature>
<evidence type="ECO:0000259" key="3">
    <source>
        <dbReference type="Pfam" id="PF00447"/>
    </source>
</evidence>
<name>A0AAW1WLS1_RUBAR</name>
<dbReference type="GO" id="GO:0003700">
    <property type="term" value="F:DNA-binding transcription factor activity"/>
    <property type="evidence" value="ECO:0007669"/>
    <property type="project" value="InterPro"/>
</dbReference>
<evidence type="ECO:0000256" key="2">
    <source>
        <dbReference type="SAM" id="MobiDB-lite"/>
    </source>
</evidence>
<dbReference type="InterPro" id="IPR036388">
    <property type="entry name" value="WH-like_DNA-bd_sf"/>
</dbReference>
<feature type="region of interest" description="Disordered" evidence="2">
    <location>
        <begin position="327"/>
        <end position="354"/>
    </location>
</feature>
<evidence type="ECO:0000313" key="5">
    <source>
        <dbReference type="Proteomes" id="UP001457282"/>
    </source>
</evidence>
<dbReference type="GO" id="GO:0043565">
    <property type="term" value="F:sequence-specific DNA binding"/>
    <property type="evidence" value="ECO:0007669"/>
    <property type="project" value="InterPro"/>
</dbReference>
<dbReference type="Proteomes" id="UP001457282">
    <property type="component" value="Unassembled WGS sequence"/>
</dbReference>
<comment type="caution">
    <text evidence="4">The sequence shown here is derived from an EMBL/GenBank/DDBJ whole genome shotgun (WGS) entry which is preliminary data.</text>
</comment>
<sequence>MNLALQFGIRNRFKSKIGPNRRFRDWSQIINISLRRISLKKILFLKKKKSVLVLMENVVCVLNTEDPNIPGLEDEDDAPTELLPENVVNPQPQLIVQATVEEVHGVPIPDPLLQDADGEFLIPFVSMPFAPRGIGKLNAVRRPVPMTIDPPVLEAAAAPPVLEAAAAPPVLEDALNVEPAPLPLPTGVPSNAAALNVVEPLLLPSAVDAGSSNAAGSKDVAVVVPPGTPDFARHLYEFLMLGIDDPNLSSVMKWTDDHTFQVLNRSALETLYPQYFGSDNSTRFNIACGRYGIVQVGKDEWRHRHGYLCRGRPISLQAMQDEFGIPEEPAMNEEGQEHNLEMPPRSGGGDSSSC</sequence>